<name>A0ABY3SRD0_9BACL</name>
<organism evidence="2 3">
    <name type="scientific">Paenibacillus hexagrammi</name>
    <dbReference type="NCBI Taxonomy" id="2908839"/>
    <lineage>
        <taxon>Bacteria</taxon>
        <taxon>Bacillati</taxon>
        <taxon>Bacillota</taxon>
        <taxon>Bacilli</taxon>
        <taxon>Bacillales</taxon>
        <taxon>Paenibacillaceae</taxon>
        <taxon>Paenibacillus</taxon>
    </lineage>
</organism>
<keyword evidence="3" id="KW-1185">Reference proteome</keyword>
<keyword evidence="2" id="KW-0540">Nuclease</keyword>
<accession>A0ABY3SRD0</accession>
<evidence type="ECO:0000259" key="1">
    <source>
        <dbReference type="Pfam" id="PF11645"/>
    </source>
</evidence>
<dbReference type="RefSeq" id="WP_235123138.1">
    <property type="nucleotide sequence ID" value="NZ_CP090979.1"/>
</dbReference>
<dbReference type="InterPro" id="IPR011856">
    <property type="entry name" value="tRNA_endonuc-like_dom_sf"/>
</dbReference>
<keyword evidence="2" id="KW-0255">Endonuclease</keyword>
<dbReference type="InterPro" id="IPR021671">
    <property type="entry name" value="PD(D/E)XK_Endonuc"/>
</dbReference>
<keyword evidence="2" id="KW-0378">Hydrolase</keyword>
<feature type="domain" description="PD(D/E)XK endonuclease" evidence="1">
    <location>
        <begin position="5"/>
        <end position="105"/>
    </location>
</feature>
<protein>
    <submittedName>
        <fullName evidence="2">Group I intron-associated PD-(D/E)XK endonuclease</fullName>
    </submittedName>
</protein>
<dbReference type="GO" id="GO:0004519">
    <property type="term" value="F:endonuclease activity"/>
    <property type="evidence" value="ECO:0007669"/>
    <property type="project" value="UniProtKB-KW"/>
</dbReference>
<dbReference type="Pfam" id="PF11645">
    <property type="entry name" value="PDDEXK_5"/>
    <property type="match status" value="1"/>
</dbReference>
<reference evidence="2 3" key="1">
    <citation type="journal article" date="2024" name="Int. J. Syst. Evol. Microbiol.">
        <title>Paenibacillus hexagrammi sp. nov., a novel bacterium isolated from the gut content of Hexagrammos agrammus.</title>
        <authorList>
            <person name="Jung H.K."/>
            <person name="Kim D.G."/>
            <person name="Zin H."/>
            <person name="Park J."/>
            <person name="Jung H."/>
            <person name="Kim Y.O."/>
            <person name="Kong H.J."/>
            <person name="Kim J.W."/>
            <person name="Kim Y.S."/>
        </authorList>
    </citation>
    <scope>NUCLEOTIDE SEQUENCE [LARGE SCALE GENOMIC DNA]</scope>
    <source>
        <strain evidence="2 3">YPD9-1</strain>
    </source>
</reference>
<sequence>MASETGHKGQVAELAVAFDLANRYGYSISWPVPNDPFDLIATRFTEIKRVQVKTVKHRIKDGKAWLVLDFTDGGGKRYEAGTVDLFAAYNPQDGRIFYLPFEDLNGARERWIDPKKIYQLGGSL</sequence>
<geneLocation type="plasmid" evidence="2 3">
    <name>pYPD9-1</name>
</geneLocation>
<dbReference type="Gene3D" id="3.40.1350.10">
    <property type="match status" value="1"/>
</dbReference>
<evidence type="ECO:0000313" key="2">
    <source>
        <dbReference type="EMBL" id="UJF36588.1"/>
    </source>
</evidence>
<proteinExistence type="predicted"/>
<dbReference type="EMBL" id="CP090979">
    <property type="protein sequence ID" value="UJF36588.1"/>
    <property type="molecule type" value="Genomic_DNA"/>
</dbReference>
<gene>
    <name evidence="2" type="ORF">L0M14_30330</name>
</gene>
<dbReference type="Proteomes" id="UP001649230">
    <property type="component" value="Plasmid pYPD9-1"/>
</dbReference>
<evidence type="ECO:0000313" key="3">
    <source>
        <dbReference type="Proteomes" id="UP001649230"/>
    </source>
</evidence>
<keyword evidence="2" id="KW-0614">Plasmid</keyword>